<dbReference type="EMBL" id="QPKB01000008">
    <property type="protein sequence ID" value="RWR91248.1"/>
    <property type="molecule type" value="Genomic_DNA"/>
</dbReference>
<feature type="compositionally biased region" description="Low complexity" evidence="1">
    <location>
        <begin position="132"/>
        <end position="150"/>
    </location>
</feature>
<name>A0A443PKE4_9MAGN</name>
<accession>A0A443PKE4</accession>
<keyword evidence="3" id="KW-1185">Reference proteome</keyword>
<evidence type="ECO:0000256" key="1">
    <source>
        <dbReference type="SAM" id="MobiDB-lite"/>
    </source>
</evidence>
<dbReference type="OrthoDB" id="10355338at2759"/>
<dbReference type="Proteomes" id="UP000283530">
    <property type="component" value="Unassembled WGS sequence"/>
</dbReference>
<sequence>MNIVSFVTKQPGLVQILPTFFNCPHYSSLFVNSHPTFISRLYFSTSPTISVLMEFKFKAREDRASSYLAPFPTYARFPAEAIRASEFLLRKREVEVKVGRNLTYEREVELRRQAVRFSLQESTKHKAKGEASTSSSPTPKKPYNPTKPAKQVGQLNKSQNIVRNGESRADVKVRVVVKLKQDKNEVVVSSGTAVRALKANKCGGNNKVILASKGKPHGCVKKY</sequence>
<organism evidence="2 3">
    <name type="scientific">Cinnamomum micranthum f. kanehirae</name>
    <dbReference type="NCBI Taxonomy" id="337451"/>
    <lineage>
        <taxon>Eukaryota</taxon>
        <taxon>Viridiplantae</taxon>
        <taxon>Streptophyta</taxon>
        <taxon>Embryophyta</taxon>
        <taxon>Tracheophyta</taxon>
        <taxon>Spermatophyta</taxon>
        <taxon>Magnoliopsida</taxon>
        <taxon>Magnoliidae</taxon>
        <taxon>Laurales</taxon>
        <taxon>Lauraceae</taxon>
        <taxon>Cinnamomum</taxon>
    </lineage>
</organism>
<feature type="region of interest" description="Disordered" evidence="1">
    <location>
        <begin position="120"/>
        <end position="154"/>
    </location>
</feature>
<evidence type="ECO:0000313" key="2">
    <source>
        <dbReference type="EMBL" id="RWR91248.1"/>
    </source>
</evidence>
<gene>
    <name evidence="2" type="ORF">CKAN_02039500</name>
</gene>
<evidence type="ECO:0000313" key="3">
    <source>
        <dbReference type="Proteomes" id="UP000283530"/>
    </source>
</evidence>
<proteinExistence type="predicted"/>
<comment type="caution">
    <text evidence="2">The sequence shown here is derived from an EMBL/GenBank/DDBJ whole genome shotgun (WGS) entry which is preliminary data.</text>
</comment>
<dbReference type="AlphaFoldDB" id="A0A443PKE4"/>
<reference evidence="2 3" key="1">
    <citation type="journal article" date="2019" name="Nat. Plants">
        <title>Stout camphor tree genome fills gaps in understanding of flowering plant genome evolution.</title>
        <authorList>
            <person name="Chaw S.M."/>
            <person name="Liu Y.C."/>
            <person name="Wu Y.W."/>
            <person name="Wang H.Y."/>
            <person name="Lin C.I."/>
            <person name="Wu C.S."/>
            <person name="Ke H.M."/>
            <person name="Chang L.Y."/>
            <person name="Hsu C.Y."/>
            <person name="Yang H.T."/>
            <person name="Sudianto E."/>
            <person name="Hsu M.H."/>
            <person name="Wu K.P."/>
            <person name="Wang L.N."/>
            <person name="Leebens-Mack J.H."/>
            <person name="Tsai I.J."/>
        </authorList>
    </citation>
    <scope>NUCLEOTIDE SEQUENCE [LARGE SCALE GENOMIC DNA]</scope>
    <source>
        <strain evidence="3">cv. Chaw 1501</strain>
        <tissue evidence="2">Young leaves</tissue>
    </source>
</reference>
<protein>
    <submittedName>
        <fullName evidence="2">Uncharacterized protein</fullName>
    </submittedName>
</protein>